<reference evidence="1 2" key="1">
    <citation type="journal article" date="2018" name="Front. Plant Sci.">
        <title>Red Clover (Trifolium pratense) and Zigzag Clover (T. medium) - A Picture of Genomic Similarities and Differences.</title>
        <authorList>
            <person name="Dluhosova J."/>
            <person name="Istvanek J."/>
            <person name="Nedelnik J."/>
            <person name="Repkova J."/>
        </authorList>
    </citation>
    <scope>NUCLEOTIDE SEQUENCE [LARGE SCALE GENOMIC DNA]</scope>
    <source>
        <strain evidence="2">cv. 10/8</strain>
        <tissue evidence="1">Leaf</tissue>
    </source>
</reference>
<keyword evidence="2" id="KW-1185">Reference proteome</keyword>
<proteinExistence type="predicted"/>
<evidence type="ECO:0000313" key="2">
    <source>
        <dbReference type="Proteomes" id="UP000265520"/>
    </source>
</evidence>
<protein>
    <submittedName>
        <fullName evidence="1">Uncharacterized protein</fullName>
    </submittedName>
</protein>
<organism evidence="1 2">
    <name type="scientific">Trifolium medium</name>
    <dbReference type="NCBI Taxonomy" id="97028"/>
    <lineage>
        <taxon>Eukaryota</taxon>
        <taxon>Viridiplantae</taxon>
        <taxon>Streptophyta</taxon>
        <taxon>Embryophyta</taxon>
        <taxon>Tracheophyta</taxon>
        <taxon>Spermatophyta</taxon>
        <taxon>Magnoliopsida</taxon>
        <taxon>eudicotyledons</taxon>
        <taxon>Gunneridae</taxon>
        <taxon>Pentapetalae</taxon>
        <taxon>rosids</taxon>
        <taxon>fabids</taxon>
        <taxon>Fabales</taxon>
        <taxon>Fabaceae</taxon>
        <taxon>Papilionoideae</taxon>
        <taxon>50 kb inversion clade</taxon>
        <taxon>NPAAA clade</taxon>
        <taxon>Hologalegina</taxon>
        <taxon>IRL clade</taxon>
        <taxon>Trifolieae</taxon>
        <taxon>Trifolium</taxon>
    </lineage>
</organism>
<dbReference type="AlphaFoldDB" id="A0A392UFQ6"/>
<feature type="non-terminal residue" evidence="1">
    <location>
        <position position="27"/>
    </location>
</feature>
<dbReference type="EMBL" id="LXQA010814129">
    <property type="protein sequence ID" value="MCI72252.1"/>
    <property type="molecule type" value="Genomic_DNA"/>
</dbReference>
<name>A0A392UFQ6_9FABA</name>
<sequence length="27" mass="3055">MKLLSMRLKPHTLILLALASFLTLDNT</sequence>
<comment type="caution">
    <text evidence="1">The sequence shown here is derived from an EMBL/GenBank/DDBJ whole genome shotgun (WGS) entry which is preliminary data.</text>
</comment>
<dbReference type="Proteomes" id="UP000265520">
    <property type="component" value="Unassembled WGS sequence"/>
</dbReference>
<accession>A0A392UFQ6</accession>
<evidence type="ECO:0000313" key="1">
    <source>
        <dbReference type="EMBL" id="MCI72252.1"/>
    </source>
</evidence>